<protein>
    <submittedName>
        <fullName evidence="1">Uncharacterized protein</fullName>
    </submittedName>
</protein>
<sequence>MDVDAGLIQGVDANAESSSFVTGSPSESYPIDYMYLKIDIKRTSGGSYDDTSDTNTSNLSLYLNDGSAASQLKTAKSTHTFKNAGYADSTKYVTKNIH</sequence>
<accession>A0AAU7PSA0</accession>
<organism evidence="1">
    <name type="scientific">Lacrimispora sp. BS-2</name>
    <dbReference type="NCBI Taxonomy" id="3151850"/>
    <lineage>
        <taxon>Bacteria</taxon>
        <taxon>Bacillati</taxon>
        <taxon>Bacillota</taxon>
        <taxon>Clostridia</taxon>
        <taxon>Lachnospirales</taxon>
        <taxon>Lachnospiraceae</taxon>
        <taxon>Lacrimispora</taxon>
    </lineage>
</organism>
<gene>
    <name evidence="1" type="ORF">ABFV83_05395</name>
</gene>
<evidence type="ECO:0000313" key="1">
    <source>
        <dbReference type="EMBL" id="XBS55237.1"/>
    </source>
</evidence>
<reference evidence="1" key="1">
    <citation type="submission" date="2024-06" db="EMBL/GenBank/DDBJ databases">
        <title>Lacrimispora cavernae sp. nov., a novel anaerobe isolated from bat guano pile inside a cave.</title>
        <authorList>
            <person name="Miller S.L."/>
            <person name="Lu N."/>
            <person name="King J."/>
            <person name="Sankaranarayanan K."/>
            <person name="Lawson P.A."/>
        </authorList>
    </citation>
    <scope>NUCLEOTIDE SEQUENCE</scope>
    <source>
        <strain evidence="1">BS-2</strain>
    </source>
</reference>
<dbReference type="EMBL" id="CP157940">
    <property type="protein sequence ID" value="XBS55237.1"/>
    <property type="molecule type" value="Genomic_DNA"/>
</dbReference>
<dbReference type="AlphaFoldDB" id="A0AAU7PSA0"/>
<name>A0AAU7PSA0_9FIRM</name>
<dbReference type="RefSeq" id="WP_349947913.1">
    <property type="nucleotide sequence ID" value="NZ_CP157940.1"/>
</dbReference>
<proteinExistence type="predicted"/>